<comment type="similarity">
    <text evidence="4">Belongs to the cyclic nucleotide phosphodiesterase class-III family.</text>
</comment>
<gene>
    <name evidence="6" type="ordered locus">Mpe_A2182</name>
</gene>
<dbReference type="CDD" id="cd07400">
    <property type="entry name" value="MPP_1"/>
    <property type="match status" value="1"/>
</dbReference>
<dbReference type="PANTHER" id="PTHR42988">
    <property type="entry name" value="PHOSPHOHYDROLASE"/>
    <property type="match status" value="1"/>
</dbReference>
<dbReference type="AlphaFoldDB" id="A2SHU9"/>
<dbReference type="InterPro" id="IPR029052">
    <property type="entry name" value="Metallo-depent_PP-like"/>
</dbReference>
<dbReference type="Gene3D" id="3.60.21.10">
    <property type="match status" value="1"/>
</dbReference>
<dbReference type="PANTHER" id="PTHR42988:SF2">
    <property type="entry name" value="CYCLIC NUCLEOTIDE PHOSPHODIESTERASE CBUA0032-RELATED"/>
    <property type="match status" value="1"/>
</dbReference>
<dbReference type="InterPro" id="IPR004843">
    <property type="entry name" value="Calcineurin-like_PHP"/>
</dbReference>
<evidence type="ECO:0000256" key="4">
    <source>
        <dbReference type="ARBA" id="ARBA00025742"/>
    </source>
</evidence>
<evidence type="ECO:0000259" key="5">
    <source>
        <dbReference type="Pfam" id="PF00149"/>
    </source>
</evidence>
<sequence>MTLAIQISDPHFGTEQPAVVEALLQLVREQAPDVAVLSGDITQRASRAQFRAARAFVDRLGTPVTLVIPGNHDIPLFNPLARLFAPYANHRQAFGAELEPMAAWPDLLLLTVNTTRPWRHKDGEVSDAQVARVAAQLHAAQPGQLRVVVVHQPLAVTREEDEPNRLHRGTEAARAWSQAGADLVLGGHIHLPFVLPLHERFEALARPLWAVQAGTAVSRRVRDEAGNSVNLVRSRGRVGPRREALVERWDYRAASQRFEPVSMHRLGFEVGSDG</sequence>
<keyword evidence="1" id="KW-0479">Metal-binding</keyword>
<name>A2SHU9_METPP</name>
<dbReference type="InterPro" id="IPR050884">
    <property type="entry name" value="CNP_phosphodiesterase-III"/>
</dbReference>
<evidence type="ECO:0000256" key="1">
    <source>
        <dbReference type="ARBA" id="ARBA00022723"/>
    </source>
</evidence>
<evidence type="ECO:0000256" key="3">
    <source>
        <dbReference type="ARBA" id="ARBA00023004"/>
    </source>
</evidence>
<dbReference type="EMBL" id="CP000555">
    <property type="protein sequence ID" value="ABM95138.1"/>
    <property type="molecule type" value="Genomic_DNA"/>
</dbReference>
<evidence type="ECO:0000256" key="2">
    <source>
        <dbReference type="ARBA" id="ARBA00022801"/>
    </source>
</evidence>
<dbReference type="RefSeq" id="WP_011829775.1">
    <property type="nucleotide sequence ID" value="NC_008825.1"/>
</dbReference>
<evidence type="ECO:0000313" key="6">
    <source>
        <dbReference type="EMBL" id="ABM95138.1"/>
    </source>
</evidence>
<dbReference type="GO" id="GO:0004527">
    <property type="term" value="F:exonuclease activity"/>
    <property type="evidence" value="ECO:0007669"/>
    <property type="project" value="UniProtKB-KW"/>
</dbReference>
<protein>
    <submittedName>
        <fullName evidence="6">Putative DNA repair exonuclease</fullName>
    </submittedName>
</protein>
<dbReference type="Proteomes" id="UP000000366">
    <property type="component" value="Chromosome"/>
</dbReference>
<feature type="domain" description="Calcineurin-like phosphoesterase" evidence="5">
    <location>
        <begin position="5"/>
        <end position="191"/>
    </location>
</feature>
<keyword evidence="6" id="KW-0540">Nuclease</keyword>
<accession>A2SHU9</accession>
<keyword evidence="6" id="KW-0269">Exonuclease</keyword>
<keyword evidence="2" id="KW-0378">Hydrolase</keyword>
<dbReference type="KEGG" id="mpt:Mpe_A2182"/>
<proteinExistence type="inferred from homology"/>
<organism evidence="6 7">
    <name type="scientific">Methylibium petroleiphilum (strain ATCC BAA-1232 / LMG 22953 / PM1)</name>
    <dbReference type="NCBI Taxonomy" id="420662"/>
    <lineage>
        <taxon>Bacteria</taxon>
        <taxon>Pseudomonadati</taxon>
        <taxon>Pseudomonadota</taxon>
        <taxon>Betaproteobacteria</taxon>
        <taxon>Burkholderiales</taxon>
        <taxon>Sphaerotilaceae</taxon>
        <taxon>Methylibium</taxon>
    </lineage>
</organism>
<dbReference type="GO" id="GO:0046872">
    <property type="term" value="F:metal ion binding"/>
    <property type="evidence" value="ECO:0007669"/>
    <property type="project" value="UniProtKB-KW"/>
</dbReference>
<dbReference type="STRING" id="420662.Mpe_A2182"/>
<dbReference type="Pfam" id="PF00149">
    <property type="entry name" value="Metallophos"/>
    <property type="match status" value="1"/>
</dbReference>
<dbReference type="HOGENOM" id="CLU_063034_0_0_4"/>
<dbReference type="SUPFAM" id="SSF56300">
    <property type="entry name" value="Metallo-dependent phosphatases"/>
    <property type="match status" value="1"/>
</dbReference>
<evidence type="ECO:0000313" key="7">
    <source>
        <dbReference type="Proteomes" id="UP000000366"/>
    </source>
</evidence>
<reference evidence="6 7" key="1">
    <citation type="journal article" date="2007" name="J. Bacteriol.">
        <title>Whole-genome analysis of the methyl tert-butyl ether-degrading beta-proteobacterium Methylibium petroleiphilum PM1.</title>
        <authorList>
            <person name="Kane S.R."/>
            <person name="Chakicherla A.Y."/>
            <person name="Chain P.S.G."/>
            <person name="Schmidt R."/>
            <person name="Shin M.W."/>
            <person name="Legler T.C."/>
            <person name="Scow K.M."/>
            <person name="Larimer F.W."/>
            <person name="Lucas S.M."/>
            <person name="Richardson P.M."/>
            <person name="Hristova K.R."/>
        </authorList>
    </citation>
    <scope>NUCLEOTIDE SEQUENCE [LARGE SCALE GENOMIC DNA]</scope>
    <source>
        <strain evidence="7">ATCC BAA-1232 / LMG 22953 / PM1</strain>
    </source>
</reference>
<keyword evidence="7" id="KW-1185">Reference proteome</keyword>
<dbReference type="eggNOG" id="COG1409">
    <property type="taxonomic scope" value="Bacteria"/>
</dbReference>
<keyword evidence="3" id="KW-0408">Iron</keyword>